<reference evidence="3 4" key="1">
    <citation type="submission" date="2023-11" db="EMBL/GenBank/DDBJ databases">
        <authorList>
            <person name="Hedman E."/>
            <person name="Englund M."/>
            <person name="Stromberg M."/>
            <person name="Nyberg Akerstrom W."/>
            <person name="Nylinder S."/>
            <person name="Jareborg N."/>
            <person name="Kallberg Y."/>
            <person name="Kronander E."/>
        </authorList>
    </citation>
    <scope>NUCLEOTIDE SEQUENCE [LARGE SCALE GENOMIC DNA]</scope>
</reference>
<keyword evidence="4" id="KW-1185">Reference proteome</keyword>
<sequence length="168" mass="18957">MSIHLDDDKLVVYRLVYRSVIKEKEEISLAYIDDIIILSQTTDQGIIKLHSVLKLLDNAGLTLKLSKCVFFSLSVDYLGFEVSSEGIFPGARKIKAVELFPVPTNRHNVKQFLGLASFFQRFVQGFSVISKPLTKLLKKKATWEWGQEQQNAFNTLKGALVKTYSGSV</sequence>
<dbReference type="PANTHER" id="PTHR33064:SF37">
    <property type="entry name" value="RIBONUCLEASE H"/>
    <property type="match status" value="1"/>
</dbReference>
<comment type="caution">
    <text evidence="3">The sequence shown here is derived from an EMBL/GenBank/DDBJ whole genome shotgun (WGS) entry which is preliminary data.</text>
</comment>
<dbReference type="EC" id="2.7.7.49" evidence="1"/>
<dbReference type="PROSITE" id="PS50878">
    <property type="entry name" value="RT_POL"/>
    <property type="match status" value="1"/>
</dbReference>
<dbReference type="InterPro" id="IPR043128">
    <property type="entry name" value="Rev_trsase/Diguanyl_cyclase"/>
</dbReference>
<name>A0AAV1KR97_9NEOP</name>
<gene>
    <name evidence="3" type="ORF">PARMNEM_LOCUS6639</name>
</gene>
<accession>A0AAV1KR97</accession>
<dbReference type="GO" id="GO:0003964">
    <property type="term" value="F:RNA-directed DNA polymerase activity"/>
    <property type="evidence" value="ECO:0007669"/>
    <property type="project" value="UniProtKB-EC"/>
</dbReference>
<dbReference type="Gene3D" id="3.30.70.270">
    <property type="match status" value="2"/>
</dbReference>
<organism evidence="3 4">
    <name type="scientific">Parnassius mnemosyne</name>
    <name type="common">clouded apollo</name>
    <dbReference type="NCBI Taxonomy" id="213953"/>
    <lineage>
        <taxon>Eukaryota</taxon>
        <taxon>Metazoa</taxon>
        <taxon>Ecdysozoa</taxon>
        <taxon>Arthropoda</taxon>
        <taxon>Hexapoda</taxon>
        <taxon>Insecta</taxon>
        <taxon>Pterygota</taxon>
        <taxon>Neoptera</taxon>
        <taxon>Endopterygota</taxon>
        <taxon>Lepidoptera</taxon>
        <taxon>Glossata</taxon>
        <taxon>Ditrysia</taxon>
        <taxon>Papilionoidea</taxon>
        <taxon>Papilionidae</taxon>
        <taxon>Parnassiinae</taxon>
        <taxon>Parnassini</taxon>
        <taxon>Parnassius</taxon>
        <taxon>Driopa</taxon>
    </lineage>
</organism>
<dbReference type="SUPFAM" id="SSF56672">
    <property type="entry name" value="DNA/RNA polymerases"/>
    <property type="match status" value="1"/>
</dbReference>
<evidence type="ECO:0000259" key="2">
    <source>
        <dbReference type="PROSITE" id="PS50878"/>
    </source>
</evidence>
<dbReference type="AlphaFoldDB" id="A0AAV1KR97"/>
<dbReference type="FunFam" id="3.30.70.270:FF:000020">
    <property type="entry name" value="Transposon Tf2-6 polyprotein-like Protein"/>
    <property type="match status" value="1"/>
</dbReference>
<dbReference type="InterPro" id="IPR051320">
    <property type="entry name" value="Viral_Replic_Matur_Polypro"/>
</dbReference>
<dbReference type="Pfam" id="PF00078">
    <property type="entry name" value="RVT_1"/>
    <property type="match status" value="1"/>
</dbReference>
<evidence type="ECO:0000313" key="4">
    <source>
        <dbReference type="Proteomes" id="UP001314205"/>
    </source>
</evidence>
<evidence type="ECO:0000256" key="1">
    <source>
        <dbReference type="ARBA" id="ARBA00012493"/>
    </source>
</evidence>
<protein>
    <recommendedName>
        <fullName evidence="1">RNA-directed DNA polymerase</fullName>
        <ecNumber evidence="1">2.7.7.49</ecNumber>
    </recommendedName>
</protein>
<dbReference type="PANTHER" id="PTHR33064">
    <property type="entry name" value="POL PROTEIN"/>
    <property type="match status" value="1"/>
</dbReference>
<proteinExistence type="predicted"/>
<dbReference type="EMBL" id="CAVLGL010000079">
    <property type="protein sequence ID" value="CAK1585576.1"/>
    <property type="molecule type" value="Genomic_DNA"/>
</dbReference>
<dbReference type="Proteomes" id="UP001314205">
    <property type="component" value="Unassembled WGS sequence"/>
</dbReference>
<feature type="domain" description="Reverse transcriptase" evidence="2">
    <location>
        <begin position="1"/>
        <end position="82"/>
    </location>
</feature>
<dbReference type="InterPro" id="IPR000477">
    <property type="entry name" value="RT_dom"/>
</dbReference>
<dbReference type="InterPro" id="IPR043502">
    <property type="entry name" value="DNA/RNA_pol_sf"/>
</dbReference>
<evidence type="ECO:0000313" key="3">
    <source>
        <dbReference type="EMBL" id="CAK1585576.1"/>
    </source>
</evidence>